<dbReference type="PANTHER" id="PTHR10517:SF14">
    <property type="entry name" value="FOLATE RECEPTOR 1-RELATED"/>
    <property type="match status" value="1"/>
</dbReference>
<organism evidence="6 7">
    <name type="scientific">Ramazzottius varieornatus</name>
    <name type="common">Water bear</name>
    <name type="synonym">Tardigrade</name>
    <dbReference type="NCBI Taxonomy" id="947166"/>
    <lineage>
        <taxon>Eukaryota</taxon>
        <taxon>Metazoa</taxon>
        <taxon>Ecdysozoa</taxon>
        <taxon>Tardigrada</taxon>
        <taxon>Eutardigrada</taxon>
        <taxon>Parachela</taxon>
        <taxon>Hypsibioidea</taxon>
        <taxon>Ramazzottiidae</taxon>
        <taxon>Ramazzottius</taxon>
    </lineage>
</organism>
<evidence type="ECO:0000256" key="2">
    <source>
        <dbReference type="ARBA" id="ARBA00022729"/>
    </source>
</evidence>
<reference evidence="6 7" key="1">
    <citation type="journal article" date="2016" name="Nat. Commun.">
        <title>Extremotolerant tardigrade genome and improved radiotolerance of human cultured cells by tardigrade-unique protein.</title>
        <authorList>
            <person name="Hashimoto T."/>
            <person name="Horikawa D.D."/>
            <person name="Saito Y."/>
            <person name="Kuwahara H."/>
            <person name="Kozuka-Hata H."/>
            <person name="Shin-I T."/>
            <person name="Minakuchi Y."/>
            <person name="Ohishi K."/>
            <person name="Motoyama A."/>
            <person name="Aizu T."/>
            <person name="Enomoto A."/>
            <person name="Kondo K."/>
            <person name="Tanaka S."/>
            <person name="Hara Y."/>
            <person name="Koshikawa S."/>
            <person name="Sagara H."/>
            <person name="Miura T."/>
            <person name="Yokobori S."/>
            <person name="Miyagawa K."/>
            <person name="Suzuki Y."/>
            <person name="Kubo T."/>
            <person name="Oyama M."/>
            <person name="Kohara Y."/>
            <person name="Fujiyama A."/>
            <person name="Arakawa K."/>
            <person name="Katayama T."/>
            <person name="Toyoda A."/>
            <person name="Kunieda T."/>
        </authorList>
    </citation>
    <scope>NUCLEOTIDE SEQUENCE [LARGE SCALE GENOMIC DNA]</scope>
    <source>
        <strain evidence="6 7">YOKOZUNA-1</strain>
    </source>
</reference>
<evidence type="ECO:0000256" key="4">
    <source>
        <dbReference type="SAM" id="SignalP"/>
    </source>
</evidence>
<keyword evidence="2 4" id="KW-0732">Signal</keyword>
<evidence type="ECO:0000313" key="6">
    <source>
        <dbReference type="EMBL" id="GAU88229.1"/>
    </source>
</evidence>
<dbReference type="Pfam" id="PF03024">
    <property type="entry name" value="Folate_rec"/>
    <property type="match status" value="1"/>
</dbReference>
<dbReference type="Proteomes" id="UP000186922">
    <property type="component" value="Unassembled WGS sequence"/>
</dbReference>
<accession>A0A1D1UEM0</accession>
<evidence type="ECO:0000256" key="3">
    <source>
        <dbReference type="ARBA" id="ARBA00023157"/>
    </source>
</evidence>
<dbReference type="AlphaFoldDB" id="A0A1D1UEM0"/>
<feature type="domain" description="Folate receptor-like" evidence="5">
    <location>
        <begin position="28"/>
        <end position="201"/>
    </location>
</feature>
<dbReference type="GO" id="GO:0009897">
    <property type="term" value="C:external side of plasma membrane"/>
    <property type="evidence" value="ECO:0007669"/>
    <property type="project" value="TreeGrafter"/>
</dbReference>
<keyword evidence="7" id="KW-1185">Reference proteome</keyword>
<proteinExistence type="inferred from homology"/>
<evidence type="ECO:0000256" key="1">
    <source>
        <dbReference type="ARBA" id="ARBA00007932"/>
    </source>
</evidence>
<dbReference type="GO" id="GO:0038023">
    <property type="term" value="F:signaling receptor activity"/>
    <property type="evidence" value="ECO:0007669"/>
    <property type="project" value="TreeGrafter"/>
</dbReference>
<sequence length="230" mass="26631">MDDRTNFAFFIFILEVSWSLAQDQLLNQCIEGRHHKENASPEPGLSDTHCSAWSKNSCCSIETALGITANSTQDGSWLNFRWDHCENKPLSEKCREHFVRDLCFYECSPNTGPWIVDDKRKIRSNRFMKVPLCQTDCDNWFKDCADDFTCTRNWARDFKWEGGVNKCPPASSCRTFIEVFGSAKNFCESVFDHSFVYAPDWEPCMRLWFDGSSGNPNDKVAAWKARRLRT</sequence>
<evidence type="ECO:0000259" key="5">
    <source>
        <dbReference type="Pfam" id="PF03024"/>
    </source>
</evidence>
<feature type="signal peptide" evidence="4">
    <location>
        <begin position="1"/>
        <end position="21"/>
    </location>
</feature>
<dbReference type="InterPro" id="IPR004269">
    <property type="entry name" value="Folate_rcpt"/>
</dbReference>
<comment type="similarity">
    <text evidence="1">Belongs to the folate receptor family.</text>
</comment>
<dbReference type="STRING" id="947166.A0A1D1UEM0"/>
<protein>
    <recommendedName>
        <fullName evidence="5">Folate receptor-like domain-containing protein</fullName>
    </recommendedName>
</protein>
<comment type="caution">
    <text evidence="6">The sequence shown here is derived from an EMBL/GenBank/DDBJ whole genome shotgun (WGS) entry which is preliminary data.</text>
</comment>
<feature type="chain" id="PRO_5008897168" description="Folate receptor-like domain-containing protein" evidence="4">
    <location>
        <begin position="22"/>
        <end position="230"/>
    </location>
</feature>
<gene>
    <name evidence="6" type="primary">RvY_00969-1</name>
    <name evidence="6" type="synonym">RvY_00969.1</name>
    <name evidence="6" type="ORF">RvY_00969</name>
</gene>
<keyword evidence="3" id="KW-1015">Disulfide bond</keyword>
<dbReference type="EMBL" id="BDGG01000001">
    <property type="protein sequence ID" value="GAU88229.1"/>
    <property type="molecule type" value="Genomic_DNA"/>
</dbReference>
<evidence type="ECO:0000313" key="7">
    <source>
        <dbReference type="Proteomes" id="UP000186922"/>
    </source>
</evidence>
<dbReference type="InterPro" id="IPR018143">
    <property type="entry name" value="Folate_rcpt-like"/>
</dbReference>
<dbReference type="OrthoDB" id="567542at2759"/>
<dbReference type="PANTHER" id="PTHR10517">
    <property type="entry name" value="FOLATE RECEPTOR"/>
    <property type="match status" value="1"/>
</dbReference>
<name>A0A1D1UEM0_RAMVA</name>